<dbReference type="EMBL" id="CP000580">
    <property type="protein sequence ID" value="ABN96064.1"/>
    <property type="molecule type" value="Genomic_DNA"/>
</dbReference>
<dbReference type="InterPro" id="IPR029016">
    <property type="entry name" value="GAF-like_dom_sf"/>
</dbReference>
<dbReference type="SMART" id="SM00065">
    <property type="entry name" value="GAF"/>
    <property type="match status" value="1"/>
</dbReference>
<dbReference type="GO" id="GO:0003723">
    <property type="term" value="F:RNA binding"/>
    <property type="evidence" value="ECO:0007669"/>
    <property type="project" value="InterPro"/>
</dbReference>
<dbReference type="Pfam" id="PF13185">
    <property type="entry name" value="GAF_2"/>
    <property type="match status" value="1"/>
</dbReference>
<keyword evidence="2" id="KW-0804">Transcription</keyword>
<gene>
    <name evidence="4" type="ordered locus">Mjls_0251</name>
</gene>
<dbReference type="Gene3D" id="1.10.10.10">
    <property type="entry name" value="Winged helix-like DNA-binding domain superfamily/Winged helix DNA-binding domain"/>
    <property type="match status" value="1"/>
</dbReference>
<feature type="domain" description="ANTAR" evidence="3">
    <location>
        <begin position="163"/>
        <end position="224"/>
    </location>
</feature>
<dbReference type="Pfam" id="PF03861">
    <property type="entry name" value="ANTAR"/>
    <property type="match status" value="1"/>
</dbReference>
<evidence type="ECO:0000256" key="1">
    <source>
        <dbReference type="ARBA" id="ARBA00023015"/>
    </source>
</evidence>
<keyword evidence="1" id="KW-0805">Transcription regulation</keyword>
<evidence type="ECO:0000256" key="2">
    <source>
        <dbReference type="ARBA" id="ARBA00023163"/>
    </source>
</evidence>
<name>A0A5Q5CAA5_MYCSJ</name>
<dbReference type="InterPro" id="IPR012074">
    <property type="entry name" value="GAF_ANTAR"/>
</dbReference>
<dbReference type="InterPro" id="IPR005561">
    <property type="entry name" value="ANTAR"/>
</dbReference>
<dbReference type="KEGG" id="mjl:Mjls_0251"/>
<dbReference type="PROSITE" id="PS50921">
    <property type="entry name" value="ANTAR"/>
    <property type="match status" value="1"/>
</dbReference>
<dbReference type="SUPFAM" id="SSF55781">
    <property type="entry name" value="GAF domain-like"/>
    <property type="match status" value="1"/>
</dbReference>
<dbReference type="PIRSF" id="PIRSF036625">
    <property type="entry name" value="GAF_ANTAR"/>
    <property type="match status" value="1"/>
</dbReference>
<reference evidence="4" key="1">
    <citation type="submission" date="2007-02" db="EMBL/GenBank/DDBJ databases">
        <title>Complete sequence of Mycobacterium sp. JLS.</title>
        <authorList>
            <consortium name="US DOE Joint Genome Institute"/>
            <person name="Copeland A."/>
            <person name="Lucas S."/>
            <person name="Lapidus A."/>
            <person name="Barry K."/>
            <person name="Detter J.C."/>
            <person name="Glavina del Rio T."/>
            <person name="Hammon N."/>
            <person name="Israni S."/>
            <person name="Dalin E."/>
            <person name="Tice H."/>
            <person name="Pitluck S."/>
            <person name="Chain P."/>
            <person name="Malfatti S."/>
            <person name="Shin M."/>
            <person name="Vergez L."/>
            <person name="Schmutz J."/>
            <person name="Larimer F."/>
            <person name="Land M."/>
            <person name="Hauser L."/>
            <person name="Kyrpides N."/>
            <person name="Mikhailova N."/>
            <person name="Miller C.D."/>
            <person name="Anderson A.J."/>
            <person name="Sims R.C."/>
            <person name="Richardson P."/>
        </authorList>
    </citation>
    <scope>NUCLEOTIDE SEQUENCE [LARGE SCALE GENOMIC DNA]</scope>
    <source>
        <strain evidence="4">JLS</strain>
    </source>
</reference>
<dbReference type="InterPro" id="IPR003018">
    <property type="entry name" value="GAF"/>
</dbReference>
<evidence type="ECO:0000259" key="3">
    <source>
        <dbReference type="PROSITE" id="PS50921"/>
    </source>
</evidence>
<protein>
    <submittedName>
        <fullName evidence="4">Response regulator receiver and ANTAR domain protein</fullName>
    </submittedName>
</protein>
<dbReference type="InterPro" id="IPR036388">
    <property type="entry name" value="WH-like_DNA-bd_sf"/>
</dbReference>
<evidence type="ECO:0000313" key="4">
    <source>
        <dbReference type="EMBL" id="ABN96064.1"/>
    </source>
</evidence>
<dbReference type="AlphaFoldDB" id="A0A5Q5CAA5"/>
<organism evidence="4">
    <name type="scientific">Mycobacterium sp. (strain JLS)</name>
    <dbReference type="NCBI Taxonomy" id="164757"/>
    <lineage>
        <taxon>Bacteria</taxon>
        <taxon>Bacillati</taxon>
        <taxon>Actinomycetota</taxon>
        <taxon>Actinomycetes</taxon>
        <taxon>Mycobacteriales</taxon>
        <taxon>Mycobacteriaceae</taxon>
        <taxon>Mycobacterium</taxon>
    </lineage>
</organism>
<dbReference type="Gene3D" id="3.30.450.40">
    <property type="match status" value="1"/>
</dbReference>
<sequence>MTAGVERLDEVLEHCLRHSTRRAQADLTGVLAGLTALAVSHLPGVDHASVTLMADDDDIRCLAATDGHPLVLDNVQRGCGQGPCLDAATEHRVVRADDLTDESRWPAFTAKSVDATPVRAILALPVFRDGRSSATLNLYADRPRGLDARTESSGAIVASHVAEAMTAAYRTRSHGRSPRSTVINQAKTLLMRDFDVDVAQAYALLVKLAKQQNDSIEAVARQVVAADGPSGRN</sequence>
<dbReference type="SMART" id="SM01012">
    <property type="entry name" value="ANTAR"/>
    <property type="match status" value="1"/>
</dbReference>
<proteinExistence type="predicted"/>
<accession>A0A5Q5CAA5</accession>